<dbReference type="PROSITE" id="PS50001">
    <property type="entry name" value="SH2"/>
    <property type="match status" value="1"/>
</dbReference>
<dbReference type="FunFam" id="2.30.30.40:FF:000072">
    <property type="entry name" value="Unconventional Myosin IB"/>
    <property type="match status" value="1"/>
</dbReference>
<evidence type="ECO:0000256" key="3">
    <source>
        <dbReference type="ARBA" id="ARBA00023043"/>
    </source>
</evidence>
<feature type="region of interest" description="Disordered" evidence="9">
    <location>
        <begin position="247"/>
        <end position="327"/>
    </location>
</feature>
<dbReference type="PANTHER" id="PTHR46037">
    <property type="entry name" value="PROTEIN ENHANCER OF SEVENLESS 2B"/>
    <property type="match status" value="1"/>
</dbReference>
<feature type="domain" description="SH2" evidence="10">
    <location>
        <begin position="155"/>
        <end position="254"/>
    </location>
</feature>
<dbReference type="InterPro" id="IPR043539">
    <property type="entry name" value="Grb2-like"/>
</dbReference>
<dbReference type="SMART" id="SM00252">
    <property type="entry name" value="SH2"/>
    <property type="match status" value="1"/>
</dbReference>
<dbReference type="SUPFAM" id="SSF55550">
    <property type="entry name" value="SH2 domain"/>
    <property type="match status" value="1"/>
</dbReference>
<keyword evidence="2 7" id="KW-0727">SH2 domain</keyword>
<keyword evidence="4" id="KW-0449">Lipoprotein</keyword>
<comment type="caution">
    <text evidence="12">The sequence shown here is derived from an EMBL/GenBank/DDBJ whole genome shotgun (WGS) entry which is preliminary data.</text>
</comment>
<feature type="compositionally biased region" description="Pro residues" evidence="9">
    <location>
        <begin position="254"/>
        <end position="263"/>
    </location>
</feature>
<accession>A0A9Q1EVI1</accession>
<dbReference type="Gene3D" id="3.30.505.10">
    <property type="entry name" value="SH2 domain"/>
    <property type="match status" value="1"/>
</dbReference>
<dbReference type="AlphaFoldDB" id="A0A9Q1EVI1"/>
<dbReference type="InterPro" id="IPR035646">
    <property type="entry name" value="GRAP2_C_SH3"/>
</dbReference>
<keyword evidence="3" id="KW-0040">ANK repeat</keyword>
<reference evidence="12" key="1">
    <citation type="journal article" date="2023" name="Science">
        <title>Genome structures resolve the early diversification of teleost fishes.</title>
        <authorList>
            <person name="Parey E."/>
            <person name="Louis A."/>
            <person name="Montfort J."/>
            <person name="Bouchez O."/>
            <person name="Roques C."/>
            <person name="Iampietro C."/>
            <person name="Lluch J."/>
            <person name="Castinel A."/>
            <person name="Donnadieu C."/>
            <person name="Desvignes T."/>
            <person name="Floi Bucao C."/>
            <person name="Jouanno E."/>
            <person name="Wen M."/>
            <person name="Mejri S."/>
            <person name="Dirks R."/>
            <person name="Jansen H."/>
            <person name="Henkel C."/>
            <person name="Chen W.J."/>
            <person name="Zahm M."/>
            <person name="Cabau C."/>
            <person name="Klopp C."/>
            <person name="Thompson A.W."/>
            <person name="Robinson-Rechavi M."/>
            <person name="Braasch I."/>
            <person name="Lecointre G."/>
            <person name="Bobe J."/>
            <person name="Postlethwait J.H."/>
            <person name="Berthelot C."/>
            <person name="Roest Crollius H."/>
            <person name="Guiguen Y."/>
        </authorList>
    </citation>
    <scope>NUCLEOTIDE SEQUENCE</scope>
    <source>
        <strain evidence="12">WJC10195</strain>
    </source>
</reference>
<feature type="region of interest" description="Disordered" evidence="9">
    <location>
        <begin position="1"/>
        <end position="39"/>
    </location>
</feature>
<evidence type="ECO:0000259" key="11">
    <source>
        <dbReference type="PROSITE" id="PS50002"/>
    </source>
</evidence>
<dbReference type="PRINTS" id="PR00401">
    <property type="entry name" value="SH2DOMAIN"/>
</dbReference>
<protein>
    <recommendedName>
        <fullName evidence="6">Osteoclast-stimulating factor 1</fullName>
    </recommendedName>
</protein>
<organism evidence="12 13">
    <name type="scientific">Synaphobranchus kaupii</name>
    <name type="common">Kaup's arrowtooth eel</name>
    <dbReference type="NCBI Taxonomy" id="118154"/>
    <lineage>
        <taxon>Eukaryota</taxon>
        <taxon>Metazoa</taxon>
        <taxon>Chordata</taxon>
        <taxon>Craniata</taxon>
        <taxon>Vertebrata</taxon>
        <taxon>Euteleostomi</taxon>
        <taxon>Actinopterygii</taxon>
        <taxon>Neopterygii</taxon>
        <taxon>Teleostei</taxon>
        <taxon>Anguilliformes</taxon>
        <taxon>Synaphobranchidae</taxon>
        <taxon>Synaphobranchus</taxon>
    </lineage>
</organism>
<evidence type="ECO:0000256" key="4">
    <source>
        <dbReference type="ARBA" id="ARBA00023288"/>
    </source>
</evidence>
<name>A0A9Q1EVI1_SYNKA</name>
<dbReference type="SMART" id="SM00326">
    <property type="entry name" value="SH3"/>
    <property type="match status" value="2"/>
</dbReference>
<dbReference type="OrthoDB" id="10255964at2759"/>
<dbReference type="CDD" id="cd09941">
    <property type="entry name" value="SH2_Grb2_like"/>
    <property type="match status" value="1"/>
</dbReference>
<dbReference type="PRINTS" id="PR00452">
    <property type="entry name" value="SH3DOMAIN"/>
</dbReference>
<dbReference type="InterPro" id="IPR036028">
    <property type="entry name" value="SH3-like_dom_sf"/>
</dbReference>
<dbReference type="Proteomes" id="UP001152622">
    <property type="component" value="Chromosome 12"/>
</dbReference>
<dbReference type="InterPro" id="IPR036860">
    <property type="entry name" value="SH2_dom_sf"/>
</dbReference>
<dbReference type="EMBL" id="JAINUF010000012">
    <property type="protein sequence ID" value="KAJ8345784.1"/>
    <property type="molecule type" value="Genomic_DNA"/>
</dbReference>
<keyword evidence="1 8" id="KW-0728">SH3 domain</keyword>
<evidence type="ECO:0000256" key="2">
    <source>
        <dbReference type="ARBA" id="ARBA00022999"/>
    </source>
</evidence>
<evidence type="ECO:0000313" key="12">
    <source>
        <dbReference type="EMBL" id="KAJ8345784.1"/>
    </source>
</evidence>
<sequence length="390" mass="43804">MCRRLQGSHPLGSGSTASQRKWVDKSAAPETTPRTQPVGCETAEAKKQFPENPKPGGIVSHWFFMWRTQVERCMLGVCNGRCTVPRFLTQAPLSPSTMEAVGKFDFVATAEDELSFRRGDILKIIGTNDNWYKAEFHGHEGFVPINYVDRHVPSWFQENASRSSAEETLMSRDLGSFLIRGSQSSPGDLSISVRHEYDVQHFKVMTDHKGHYFLWTERFTSLNKLVEYYKSTSISRQRQIFLQDGSRDFMAPPMSMPAAPPPQGKRASLPEERTGAPNPTVQRRASDLPPATQHKRSSLEDRAHTLGSMGTPSPPSFAPAPRRVSDTMPFPQRPAMQVRALYDFTAEEADELGFSAGEVIEVMDSSDSSWWKGRLRGRIGLFPTNYTMPI</sequence>
<dbReference type="PROSITE" id="PS50002">
    <property type="entry name" value="SH3"/>
    <property type="match status" value="2"/>
</dbReference>
<evidence type="ECO:0000256" key="1">
    <source>
        <dbReference type="ARBA" id="ARBA00022443"/>
    </source>
</evidence>
<evidence type="ECO:0000256" key="6">
    <source>
        <dbReference type="ARBA" id="ARBA00040640"/>
    </source>
</evidence>
<gene>
    <name evidence="12" type="ORF">SKAU_G00299770</name>
</gene>
<dbReference type="Pfam" id="PF00017">
    <property type="entry name" value="SH2"/>
    <property type="match status" value="1"/>
</dbReference>
<dbReference type="InterPro" id="IPR000980">
    <property type="entry name" value="SH2"/>
</dbReference>
<evidence type="ECO:0000256" key="5">
    <source>
        <dbReference type="ARBA" id="ARBA00037432"/>
    </source>
</evidence>
<evidence type="ECO:0000259" key="10">
    <source>
        <dbReference type="PROSITE" id="PS50001"/>
    </source>
</evidence>
<evidence type="ECO:0000256" key="7">
    <source>
        <dbReference type="PROSITE-ProRule" id="PRU00191"/>
    </source>
</evidence>
<keyword evidence="13" id="KW-1185">Reference proteome</keyword>
<evidence type="ECO:0000313" key="13">
    <source>
        <dbReference type="Proteomes" id="UP001152622"/>
    </source>
</evidence>
<comment type="function">
    <text evidence="5">Induces bone resorption, acting probably through a signaling cascade which results in the secretion of factor(s) enhancing osteoclast formation and activity.</text>
</comment>
<evidence type="ECO:0000256" key="9">
    <source>
        <dbReference type="SAM" id="MobiDB-lite"/>
    </source>
</evidence>
<dbReference type="SUPFAM" id="SSF50044">
    <property type="entry name" value="SH3-domain"/>
    <property type="match status" value="2"/>
</dbReference>
<dbReference type="Pfam" id="PF00018">
    <property type="entry name" value="SH3_1"/>
    <property type="match status" value="2"/>
</dbReference>
<feature type="domain" description="SH3" evidence="11">
    <location>
        <begin position="333"/>
        <end position="390"/>
    </location>
</feature>
<evidence type="ECO:0000256" key="8">
    <source>
        <dbReference type="PROSITE-ProRule" id="PRU00192"/>
    </source>
</evidence>
<dbReference type="InterPro" id="IPR001452">
    <property type="entry name" value="SH3_domain"/>
</dbReference>
<proteinExistence type="predicted"/>
<feature type="domain" description="SH3" evidence="11">
    <location>
        <begin position="95"/>
        <end position="153"/>
    </location>
</feature>
<dbReference type="Gene3D" id="2.30.30.40">
    <property type="entry name" value="SH3 Domains"/>
    <property type="match status" value="2"/>
</dbReference>
<dbReference type="CDD" id="cd11950">
    <property type="entry name" value="SH3_GRAP2_C"/>
    <property type="match status" value="1"/>
</dbReference>